<proteinExistence type="predicted"/>
<dbReference type="EC" id="2.5.1.18" evidence="1"/>
<dbReference type="FunFam" id="1.20.1050.10:FF:000018">
    <property type="entry name" value="Glutathione S-transferase U20"/>
    <property type="match status" value="1"/>
</dbReference>
<dbReference type="Pfam" id="PF13410">
    <property type="entry name" value="GST_C_2"/>
    <property type="match status" value="1"/>
</dbReference>
<dbReference type="Gene3D" id="3.40.30.10">
    <property type="entry name" value="Glutaredoxin"/>
    <property type="match status" value="2"/>
</dbReference>
<dbReference type="SFLD" id="SFLDG01152">
    <property type="entry name" value="Main.3:_Omega-_and_Tau-like"/>
    <property type="match status" value="1"/>
</dbReference>
<evidence type="ECO:0000313" key="6">
    <source>
        <dbReference type="EMBL" id="KAG6736429.1"/>
    </source>
</evidence>
<dbReference type="InterPro" id="IPR045074">
    <property type="entry name" value="GST_C_Tau"/>
</dbReference>
<dbReference type="OrthoDB" id="830269at2759"/>
<comment type="catalytic activity">
    <reaction evidence="3">
        <text>RX + glutathione = an S-substituted glutathione + a halide anion + H(+)</text>
        <dbReference type="Rhea" id="RHEA:16437"/>
        <dbReference type="ChEBI" id="CHEBI:15378"/>
        <dbReference type="ChEBI" id="CHEBI:16042"/>
        <dbReference type="ChEBI" id="CHEBI:17792"/>
        <dbReference type="ChEBI" id="CHEBI:57925"/>
        <dbReference type="ChEBI" id="CHEBI:90779"/>
        <dbReference type="EC" id="2.5.1.18"/>
    </reaction>
</comment>
<dbReference type="InterPro" id="IPR036249">
    <property type="entry name" value="Thioredoxin-like_sf"/>
</dbReference>
<dbReference type="AlphaFoldDB" id="A0A8X8BYS4"/>
<feature type="domain" description="GST N-terminal" evidence="4">
    <location>
        <begin position="72"/>
        <end position="151"/>
    </location>
</feature>
<organism evidence="6 7">
    <name type="scientific">Populus tomentosa</name>
    <name type="common">Chinese white poplar</name>
    <dbReference type="NCBI Taxonomy" id="118781"/>
    <lineage>
        <taxon>Eukaryota</taxon>
        <taxon>Viridiplantae</taxon>
        <taxon>Streptophyta</taxon>
        <taxon>Embryophyta</taxon>
        <taxon>Tracheophyta</taxon>
        <taxon>Spermatophyta</taxon>
        <taxon>Magnoliopsida</taxon>
        <taxon>eudicotyledons</taxon>
        <taxon>Gunneridae</taxon>
        <taxon>Pentapetalae</taxon>
        <taxon>rosids</taxon>
        <taxon>fabids</taxon>
        <taxon>Malpighiales</taxon>
        <taxon>Salicaceae</taxon>
        <taxon>Saliceae</taxon>
        <taxon>Populus</taxon>
    </lineage>
</organism>
<dbReference type="GO" id="GO:0004364">
    <property type="term" value="F:glutathione transferase activity"/>
    <property type="evidence" value="ECO:0007669"/>
    <property type="project" value="UniProtKB-EC"/>
</dbReference>
<dbReference type="SFLD" id="SFLDG00358">
    <property type="entry name" value="Main_(cytGST)"/>
    <property type="match status" value="1"/>
</dbReference>
<protein>
    <recommendedName>
        <fullName evidence="1">glutathione transferase</fullName>
        <ecNumber evidence="1">2.5.1.18</ecNumber>
    </recommendedName>
</protein>
<evidence type="ECO:0000313" key="7">
    <source>
        <dbReference type="Proteomes" id="UP000886885"/>
    </source>
</evidence>
<dbReference type="InterPro" id="IPR010987">
    <property type="entry name" value="Glutathione-S-Trfase_C-like"/>
</dbReference>
<gene>
    <name evidence="6" type="ORF">POTOM_060795</name>
</gene>
<feature type="domain" description="GST C-terminal" evidence="5">
    <location>
        <begin position="157"/>
        <end position="286"/>
    </location>
</feature>
<dbReference type="GO" id="GO:0005737">
    <property type="term" value="C:cytoplasm"/>
    <property type="evidence" value="ECO:0007669"/>
    <property type="project" value="TreeGrafter"/>
</dbReference>
<name>A0A8X8BYS4_POPTO</name>
<sequence length="289" mass="33485">MNPVYKKVPVSVHKRNPISESPIIIQHIDEVWNHKSPLFPSDLYERAHARFWVDYVAKQSADVKREGGQPVQGIKVLDSWASTAAMKVRIALAEKGIEYESMEEDLPHKSPLLLEMNPVHKRIPVLIHNGKPICESMIIVEYIDEVWNDRSPLLPSDVQERTRARFWVHLIDKKIYSLIRRLVWSPSSDNKKAAAEDLIEFFKVIEGELGDKPYFGGEGFGFVDVALVPFYGYFHTYETFGNFRFARECPKLVEWGKRCLQKESVSKNLPDPYKAYEFVLEHRKKLGIE</sequence>
<dbReference type="InterPro" id="IPR045073">
    <property type="entry name" value="Omega/Tau-like"/>
</dbReference>
<dbReference type="Pfam" id="PF02798">
    <property type="entry name" value="GST_N"/>
    <property type="match status" value="1"/>
</dbReference>
<dbReference type="PROSITE" id="PS50405">
    <property type="entry name" value="GST_CTER"/>
    <property type="match status" value="1"/>
</dbReference>
<dbReference type="InterPro" id="IPR040079">
    <property type="entry name" value="Glutathione_S-Trfase"/>
</dbReference>
<dbReference type="FunFam" id="3.40.30.10:FF:000014">
    <property type="entry name" value="Tau class glutathione S-transferase"/>
    <property type="match status" value="1"/>
</dbReference>
<dbReference type="CDD" id="cd03058">
    <property type="entry name" value="GST_N_Tau"/>
    <property type="match status" value="1"/>
</dbReference>
<dbReference type="SUPFAM" id="SSF47616">
    <property type="entry name" value="GST C-terminal domain-like"/>
    <property type="match status" value="1"/>
</dbReference>
<keyword evidence="7" id="KW-1185">Reference proteome</keyword>
<evidence type="ECO:0000259" key="4">
    <source>
        <dbReference type="PROSITE" id="PS50404"/>
    </source>
</evidence>
<dbReference type="Proteomes" id="UP000886885">
    <property type="component" value="Unassembled WGS sequence"/>
</dbReference>
<evidence type="ECO:0000256" key="3">
    <source>
        <dbReference type="ARBA" id="ARBA00047960"/>
    </source>
</evidence>
<dbReference type="InterPro" id="IPR004045">
    <property type="entry name" value="Glutathione_S-Trfase_N"/>
</dbReference>
<keyword evidence="2" id="KW-0808">Transferase</keyword>
<reference evidence="6" key="1">
    <citation type="journal article" date="2020" name="bioRxiv">
        <title>Hybrid origin of Populus tomentosa Carr. identified through genome sequencing and phylogenomic analysis.</title>
        <authorList>
            <person name="An X."/>
            <person name="Gao K."/>
            <person name="Chen Z."/>
            <person name="Li J."/>
            <person name="Yang X."/>
            <person name="Yang X."/>
            <person name="Zhou J."/>
            <person name="Guo T."/>
            <person name="Zhao T."/>
            <person name="Huang S."/>
            <person name="Miao D."/>
            <person name="Khan W.U."/>
            <person name="Rao P."/>
            <person name="Ye M."/>
            <person name="Lei B."/>
            <person name="Liao W."/>
            <person name="Wang J."/>
            <person name="Ji L."/>
            <person name="Li Y."/>
            <person name="Guo B."/>
            <person name="Mustafa N.S."/>
            <person name="Li S."/>
            <person name="Yun Q."/>
            <person name="Keller S.R."/>
            <person name="Mao J."/>
            <person name="Zhang R."/>
            <person name="Strauss S.H."/>
        </authorList>
    </citation>
    <scope>NUCLEOTIDE SEQUENCE</scope>
    <source>
        <strain evidence="6">GM15</strain>
        <tissue evidence="6">Leaf</tissue>
    </source>
</reference>
<dbReference type="PANTHER" id="PTHR11260">
    <property type="entry name" value="GLUTATHIONE S-TRANSFERASE, GST, SUPERFAMILY, GST DOMAIN CONTAINING"/>
    <property type="match status" value="1"/>
</dbReference>
<evidence type="ECO:0000256" key="2">
    <source>
        <dbReference type="ARBA" id="ARBA00022679"/>
    </source>
</evidence>
<evidence type="ECO:0000259" key="5">
    <source>
        <dbReference type="PROSITE" id="PS50405"/>
    </source>
</evidence>
<accession>A0A8X8BYS4</accession>
<evidence type="ECO:0000256" key="1">
    <source>
        <dbReference type="ARBA" id="ARBA00012452"/>
    </source>
</evidence>
<dbReference type="PANTHER" id="PTHR11260:SF773">
    <property type="entry name" value="GLUTATHIONE S-TRANSFERASE U26"/>
    <property type="match status" value="1"/>
</dbReference>
<dbReference type="GO" id="GO:0006749">
    <property type="term" value="P:glutathione metabolic process"/>
    <property type="evidence" value="ECO:0007669"/>
    <property type="project" value="InterPro"/>
</dbReference>
<dbReference type="SUPFAM" id="SSF52833">
    <property type="entry name" value="Thioredoxin-like"/>
    <property type="match status" value="2"/>
</dbReference>
<dbReference type="Gene3D" id="1.20.1050.10">
    <property type="match status" value="1"/>
</dbReference>
<dbReference type="SFLD" id="SFLDS00019">
    <property type="entry name" value="Glutathione_Transferase_(cytos"/>
    <property type="match status" value="1"/>
</dbReference>
<dbReference type="InterPro" id="IPR036282">
    <property type="entry name" value="Glutathione-S-Trfase_C_sf"/>
</dbReference>
<dbReference type="CDD" id="cd03185">
    <property type="entry name" value="GST_C_Tau"/>
    <property type="match status" value="1"/>
</dbReference>
<comment type="caution">
    <text evidence="6">The sequence shown here is derived from an EMBL/GenBank/DDBJ whole genome shotgun (WGS) entry which is preliminary data.</text>
</comment>
<dbReference type="PROSITE" id="PS50404">
    <property type="entry name" value="GST_NTER"/>
    <property type="match status" value="1"/>
</dbReference>
<dbReference type="EMBL" id="JAAWWB010000925">
    <property type="protein sequence ID" value="KAG6736429.1"/>
    <property type="molecule type" value="Genomic_DNA"/>
</dbReference>